<evidence type="ECO:0000256" key="5">
    <source>
        <dbReference type="ARBA" id="ARBA00022475"/>
    </source>
</evidence>
<evidence type="ECO:0000256" key="8">
    <source>
        <dbReference type="ARBA" id="ARBA00023136"/>
    </source>
</evidence>
<comment type="similarity">
    <text evidence="3">Belongs to the NodC/HAS family.</text>
</comment>
<proteinExistence type="inferred from homology"/>
<dbReference type="PANTHER" id="PTHR22913:SF12">
    <property type="entry name" value="MANNURONAN SYNTHASE"/>
    <property type="match status" value="1"/>
</dbReference>
<organism evidence="17 18">
    <name type="scientific">Streptomyces cinnabarinus</name>
    <dbReference type="NCBI Taxonomy" id="67287"/>
    <lineage>
        <taxon>Bacteria</taxon>
        <taxon>Bacillati</taxon>
        <taxon>Actinomycetota</taxon>
        <taxon>Actinomycetes</taxon>
        <taxon>Kitasatosporales</taxon>
        <taxon>Streptomycetaceae</taxon>
        <taxon>Streptomyces</taxon>
    </lineage>
</organism>
<evidence type="ECO:0000256" key="13">
    <source>
        <dbReference type="ARBA" id="ARBA00047709"/>
    </source>
</evidence>
<dbReference type="Proteomes" id="UP001164439">
    <property type="component" value="Chromosome"/>
</dbReference>
<comment type="subcellular location">
    <subcellularLocation>
        <location evidence="1">Cell membrane</location>
    </subcellularLocation>
</comment>
<dbReference type="InterPro" id="IPR029044">
    <property type="entry name" value="Nucleotide-diphossugar_trans"/>
</dbReference>
<feature type="transmembrane region" description="Helical" evidence="15">
    <location>
        <begin position="406"/>
        <end position="423"/>
    </location>
</feature>
<keyword evidence="8 15" id="KW-0472">Membrane</keyword>
<dbReference type="GO" id="GO:0016757">
    <property type="term" value="F:glycosyltransferase activity"/>
    <property type="evidence" value="ECO:0007669"/>
    <property type="project" value="UniProtKB-KW"/>
</dbReference>
<evidence type="ECO:0000256" key="7">
    <source>
        <dbReference type="ARBA" id="ARBA00022679"/>
    </source>
</evidence>
<dbReference type="EMBL" id="CP114413">
    <property type="protein sequence ID" value="WAZ20219.1"/>
    <property type="molecule type" value="Genomic_DNA"/>
</dbReference>
<comment type="catalytic activity">
    <reaction evidence="14">
        <text>N-acetyl-beta-D-glucosaminyl-(1-&gt;4)-[hyaluronan](n) + UDP-alpha-D-glucuronate = [hyaluronan](n+1) + UDP + H(+)</text>
        <dbReference type="Rhea" id="RHEA:12528"/>
        <dbReference type="Rhea" id="RHEA-COMP:12585"/>
        <dbReference type="Rhea" id="RHEA-COMP:12587"/>
        <dbReference type="ChEBI" id="CHEBI:15378"/>
        <dbReference type="ChEBI" id="CHEBI:58052"/>
        <dbReference type="ChEBI" id="CHEBI:58223"/>
        <dbReference type="ChEBI" id="CHEBI:132153"/>
        <dbReference type="ChEBI" id="CHEBI:132154"/>
        <dbReference type="EC" id="2.4.1.212"/>
    </reaction>
</comment>
<comment type="pathway">
    <text evidence="2">Glycan biosynthesis; hyaluronan biosynthesis.</text>
</comment>
<sequence>MTGIRPLTAHRHRSGVLLTGALCLTLAAGWAVHHGIQAAQYGHHSSRLAVVWATTFLLLATQTVMYHCERPRRVTPRARRQLDALHVAVLLPVYNEDPGYLRLGLESFLAQTRRPTSVHVVDDGSTTGDYRLLRGWWLAAADAAGIATTWQRTPNGGKRHAQAAAARACPEADAYVTVDSDSCLAPNALEEILLPFARARVQSVAGIVLATNHRRNLLTRVTDLWFVTGQLTDRSALSATGAVLVNSGPLAAYRAPVVRDNLDSYLNERFLGRPVMFSDDSLLTLYALLRGSAVQQPTAVVFTALPERPSHFLRMYMRWMRGSTIRSVWRFRYLPLSGWAYWAHLLRWFQVALSTGVLGWLLIVEPIVYGRTPPATFLVVPFLVGWAQALRYLSVARSDERLWGRLVTWLLMPLAVIGAWTALRAARWYGVATCARTGWGTRQNGAEVTLDEAPAAALPDDDTVRMRIPVAKLLDPDTETTLTMPIPHQRTATPMHEGTAR</sequence>
<keyword evidence="6 17" id="KW-0328">Glycosyltransferase</keyword>
<evidence type="ECO:0000256" key="2">
    <source>
        <dbReference type="ARBA" id="ARBA00004698"/>
    </source>
</evidence>
<evidence type="ECO:0000256" key="6">
    <source>
        <dbReference type="ARBA" id="ARBA00022676"/>
    </source>
</evidence>
<dbReference type="RefSeq" id="WP_269657907.1">
    <property type="nucleotide sequence ID" value="NZ_CP114413.1"/>
</dbReference>
<dbReference type="PANTHER" id="PTHR22913">
    <property type="entry name" value="HYALURONAN SYNTHASE"/>
    <property type="match status" value="1"/>
</dbReference>
<evidence type="ECO:0000256" key="3">
    <source>
        <dbReference type="ARBA" id="ARBA00006782"/>
    </source>
</evidence>
<dbReference type="CDD" id="cd06423">
    <property type="entry name" value="CESA_like"/>
    <property type="match status" value="1"/>
</dbReference>
<name>A0ABY7K6R2_9ACTN</name>
<comment type="function">
    <text evidence="9">Glycosaminoglycan synthesis. The hyaluronic acid capsule is involved in the pathogenicity of group A Streptococci; it may be the major virulence determinant.</text>
</comment>
<evidence type="ECO:0000256" key="15">
    <source>
        <dbReference type="SAM" id="Phobius"/>
    </source>
</evidence>
<keyword evidence="15" id="KW-0812">Transmembrane</keyword>
<feature type="transmembrane region" description="Helical" evidence="15">
    <location>
        <begin position="375"/>
        <end position="394"/>
    </location>
</feature>
<reference evidence="17" key="1">
    <citation type="submission" date="2022-12" db="EMBL/GenBank/DDBJ databases">
        <authorList>
            <person name="Ruckert C."/>
            <person name="Busche T."/>
            <person name="Kalinowski J."/>
            <person name="Wittmann C."/>
        </authorList>
    </citation>
    <scope>NUCLEOTIDE SEQUENCE</scope>
    <source>
        <strain evidence="17">DSM 40467</strain>
    </source>
</reference>
<evidence type="ECO:0000256" key="14">
    <source>
        <dbReference type="ARBA" id="ARBA00048168"/>
    </source>
</evidence>
<accession>A0ABY7K6R2</accession>
<dbReference type="Gene3D" id="3.90.550.10">
    <property type="entry name" value="Spore Coat Polysaccharide Biosynthesis Protein SpsA, Chain A"/>
    <property type="match status" value="1"/>
</dbReference>
<evidence type="ECO:0000313" key="18">
    <source>
        <dbReference type="Proteomes" id="UP001164439"/>
    </source>
</evidence>
<evidence type="ECO:0000313" key="17">
    <source>
        <dbReference type="EMBL" id="WAZ20219.1"/>
    </source>
</evidence>
<evidence type="ECO:0000256" key="12">
    <source>
        <dbReference type="ARBA" id="ARBA00043237"/>
    </source>
</evidence>
<protein>
    <recommendedName>
        <fullName evidence="10">Hyaluronan synthase</fullName>
        <ecNumber evidence="4">2.4.1.212</ecNumber>
    </recommendedName>
    <alternativeName>
        <fullName evidence="12">Hyaluronate synthase</fullName>
    </alternativeName>
    <alternativeName>
        <fullName evidence="11">Hyaluronic acid synthase</fullName>
    </alternativeName>
</protein>
<evidence type="ECO:0000256" key="9">
    <source>
        <dbReference type="ARBA" id="ARBA00037408"/>
    </source>
</evidence>
<evidence type="ECO:0000256" key="4">
    <source>
        <dbReference type="ARBA" id="ARBA00012207"/>
    </source>
</evidence>
<keyword evidence="18" id="KW-1185">Reference proteome</keyword>
<comment type="catalytic activity">
    <reaction evidence="13">
        <text>[hyaluronan](n) + UDP-N-acetyl-alpha-D-glucosamine = N-acetyl-beta-D-glucosaminyl-(1-&gt;4)-[hyaluronan](n) + UDP + H(+)</text>
        <dbReference type="Rhea" id="RHEA:20465"/>
        <dbReference type="Rhea" id="RHEA-COMP:12583"/>
        <dbReference type="Rhea" id="RHEA-COMP:12585"/>
        <dbReference type="ChEBI" id="CHEBI:15378"/>
        <dbReference type="ChEBI" id="CHEBI:57705"/>
        <dbReference type="ChEBI" id="CHEBI:58223"/>
        <dbReference type="ChEBI" id="CHEBI:132153"/>
        <dbReference type="ChEBI" id="CHEBI:132154"/>
        <dbReference type="EC" id="2.4.1.212"/>
    </reaction>
</comment>
<feature type="transmembrane region" description="Helical" evidence="15">
    <location>
        <begin position="339"/>
        <end position="363"/>
    </location>
</feature>
<evidence type="ECO:0000259" key="16">
    <source>
        <dbReference type="Pfam" id="PF00535"/>
    </source>
</evidence>
<keyword evidence="5" id="KW-1003">Cell membrane</keyword>
<dbReference type="SUPFAM" id="SSF53448">
    <property type="entry name" value="Nucleotide-diphospho-sugar transferases"/>
    <property type="match status" value="1"/>
</dbReference>
<feature type="domain" description="Glycosyltransferase 2-like" evidence="16">
    <location>
        <begin position="89"/>
        <end position="259"/>
    </location>
</feature>
<evidence type="ECO:0000256" key="11">
    <source>
        <dbReference type="ARBA" id="ARBA00042148"/>
    </source>
</evidence>
<gene>
    <name evidence="17" type="ORF">STRCI_001320</name>
</gene>
<feature type="transmembrane region" description="Helical" evidence="15">
    <location>
        <begin position="48"/>
        <end position="68"/>
    </location>
</feature>
<keyword evidence="15" id="KW-1133">Transmembrane helix</keyword>
<dbReference type="InterPro" id="IPR001173">
    <property type="entry name" value="Glyco_trans_2-like"/>
</dbReference>
<dbReference type="EC" id="2.4.1.212" evidence="4"/>
<keyword evidence="7 17" id="KW-0808">Transferase</keyword>
<dbReference type="Pfam" id="PF00535">
    <property type="entry name" value="Glycos_transf_2"/>
    <property type="match status" value="1"/>
</dbReference>
<evidence type="ECO:0000256" key="10">
    <source>
        <dbReference type="ARBA" id="ARBA00040508"/>
    </source>
</evidence>
<evidence type="ECO:0000256" key="1">
    <source>
        <dbReference type="ARBA" id="ARBA00004236"/>
    </source>
</evidence>